<feature type="region of interest" description="Disordered" evidence="1">
    <location>
        <begin position="61"/>
        <end position="81"/>
    </location>
</feature>
<dbReference type="PANTHER" id="PTHR33671:SF1">
    <property type="entry name" value="DUF688 FAMILY PROTEIN"/>
    <property type="match status" value="1"/>
</dbReference>
<dbReference type="AlphaFoldDB" id="A0AAU9SEB2"/>
<evidence type="ECO:0000256" key="1">
    <source>
        <dbReference type="SAM" id="MobiDB-lite"/>
    </source>
</evidence>
<dbReference type="InterPro" id="IPR007789">
    <property type="entry name" value="DUF688"/>
</dbReference>
<organism evidence="2 3">
    <name type="scientific">Thlaspi arvense</name>
    <name type="common">Field penny-cress</name>
    <dbReference type="NCBI Taxonomy" id="13288"/>
    <lineage>
        <taxon>Eukaryota</taxon>
        <taxon>Viridiplantae</taxon>
        <taxon>Streptophyta</taxon>
        <taxon>Embryophyta</taxon>
        <taxon>Tracheophyta</taxon>
        <taxon>Spermatophyta</taxon>
        <taxon>Magnoliopsida</taxon>
        <taxon>eudicotyledons</taxon>
        <taxon>Gunneridae</taxon>
        <taxon>Pentapetalae</taxon>
        <taxon>rosids</taxon>
        <taxon>malvids</taxon>
        <taxon>Brassicales</taxon>
        <taxon>Brassicaceae</taxon>
        <taxon>Thlaspideae</taxon>
        <taxon>Thlaspi</taxon>
    </lineage>
</organism>
<reference evidence="2 3" key="1">
    <citation type="submission" date="2022-03" db="EMBL/GenBank/DDBJ databases">
        <authorList>
            <person name="Nunn A."/>
            <person name="Chopra R."/>
            <person name="Nunn A."/>
            <person name="Contreras Garrido A."/>
        </authorList>
    </citation>
    <scope>NUCLEOTIDE SEQUENCE [LARGE SCALE GENOMIC DNA]</scope>
</reference>
<evidence type="ECO:0000313" key="3">
    <source>
        <dbReference type="Proteomes" id="UP000836841"/>
    </source>
</evidence>
<feature type="region of interest" description="Disordered" evidence="1">
    <location>
        <begin position="137"/>
        <end position="169"/>
    </location>
</feature>
<protein>
    <submittedName>
        <fullName evidence="2">Uncharacterized protein</fullName>
    </submittedName>
</protein>
<proteinExistence type="predicted"/>
<accession>A0AAU9SEB2</accession>
<dbReference type="PANTHER" id="PTHR33671">
    <property type="entry name" value="N-METHYLTRANSFERASE, PUTATIVE (DUF688)-RELATED"/>
    <property type="match status" value="1"/>
</dbReference>
<dbReference type="Proteomes" id="UP000836841">
    <property type="component" value="Chromosome 5"/>
</dbReference>
<gene>
    <name evidence="2" type="ORF">TAV2_LOCUS17693</name>
</gene>
<evidence type="ECO:0000313" key="2">
    <source>
        <dbReference type="EMBL" id="CAH2064367.1"/>
    </source>
</evidence>
<keyword evidence="3" id="KW-1185">Reference proteome</keyword>
<sequence length="258" mass="28744">MILFLTVEEMMDMNRSRRLNFNAPFLSTKRHVTEEKLPGQFPEASVPFCWETAPGMPKNSSLLKNDSESETPRLKLPPGRLKIHVDGENNDFDDVSEGLTPARLLRLKKRHNQEHSHQTDRDAVDVLSLTQAIDMVEHPKDSATESDDGSSGGGGDSNGYLTMESTERSEDMSPSYIIERFLPDAAALAAVTSAASQRRKKKLSYLSATVRQSCFSPKACGLHVLLPWSAKHRICGVKNAFSPSSHIHLEHKFITKDN</sequence>
<dbReference type="Pfam" id="PF05097">
    <property type="entry name" value="DUF688"/>
    <property type="match status" value="1"/>
</dbReference>
<name>A0AAU9SEB2_THLAR</name>
<dbReference type="EMBL" id="OU466861">
    <property type="protein sequence ID" value="CAH2064367.1"/>
    <property type="molecule type" value="Genomic_DNA"/>
</dbReference>